<dbReference type="EMBL" id="AP026867">
    <property type="protein sequence ID" value="BDS13687.1"/>
    <property type="molecule type" value="Genomic_DNA"/>
</dbReference>
<name>A0A915YIM0_9BACT</name>
<reference evidence="1" key="1">
    <citation type="submission" date="2022-09" db="EMBL/GenBank/DDBJ databases">
        <title>Aureispira anguillicida sp. nov., isolated from Leptocephalus of Japanese eel Anguilla japonica.</title>
        <authorList>
            <person name="Yuasa K."/>
            <person name="Mekata T."/>
            <person name="Ikunari K."/>
        </authorList>
    </citation>
    <scope>NUCLEOTIDE SEQUENCE</scope>
    <source>
        <strain evidence="1">EL160426</strain>
    </source>
</reference>
<dbReference type="AlphaFoldDB" id="A0A915YIM0"/>
<dbReference type="Proteomes" id="UP001060919">
    <property type="component" value="Chromosome"/>
</dbReference>
<dbReference type="KEGG" id="aup:AsAng_0044280"/>
<proteinExistence type="predicted"/>
<organism evidence="1 2">
    <name type="scientific">Aureispira anguillae</name>
    <dbReference type="NCBI Taxonomy" id="2864201"/>
    <lineage>
        <taxon>Bacteria</taxon>
        <taxon>Pseudomonadati</taxon>
        <taxon>Bacteroidota</taxon>
        <taxon>Saprospiria</taxon>
        <taxon>Saprospirales</taxon>
        <taxon>Saprospiraceae</taxon>
        <taxon>Aureispira</taxon>
    </lineage>
</organism>
<protein>
    <submittedName>
        <fullName evidence="1">Uncharacterized protein</fullName>
    </submittedName>
</protein>
<accession>A0A915YIM0</accession>
<evidence type="ECO:0000313" key="2">
    <source>
        <dbReference type="Proteomes" id="UP001060919"/>
    </source>
</evidence>
<keyword evidence="2" id="KW-1185">Reference proteome</keyword>
<evidence type="ECO:0000313" key="1">
    <source>
        <dbReference type="EMBL" id="BDS13687.1"/>
    </source>
</evidence>
<sequence>MKVACFYKSIQNSIIAAKEWEAIDFSIASFSI</sequence>
<gene>
    <name evidence="1" type="ORF">AsAng_0044280</name>
</gene>